<dbReference type="InterPro" id="IPR012944">
    <property type="entry name" value="SusD_RagB_dom"/>
</dbReference>
<comment type="caution">
    <text evidence="9">The sequence shown here is derived from an EMBL/GenBank/DDBJ whole genome shotgun (WGS) entry which is preliminary data.</text>
</comment>
<dbReference type="Proteomes" id="UP000010433">
    <property type="component" value="Unassembled WGS sequence"/>
</dbReference>
<evidence type="ECO:0000256" key="6">
    <source>
        <dbReference type="SAM" id="SignalP"/>
    </source>
</evidence>
<sequence length="612" mass="70079">MKMQVYKKYKMKRLRRSITFACVALLVTYFSACDVLDKKPLDNINEGTVWADETLIDADITGAYAKTTVFTNEADAVVLARNGNFFSIYFVNNVSDESLSASNFAGNAYKFKFGALKIQGGLLEYWERPYNIIRVLNELLERLPNAQVSEEFRKQRMAEVRFLRAFNYFAIVKRYGGVPLITKVQSKNDPESELRPARNKEQEIYDFIISEAKAASKDLPQVVSETDWGRPSMYAALALASRAALYAGSIAQYGTVQLNGVVGIDNALANQYYQASYDASKAIIDSMKYALYAENADKVQNFKNIFLKKRNKEVIFARQHDGSDRDAGGNGWCYDYFQCPWPNGWSNGNHDAPYLEMAEAFEYKDGSPGVVKEAYYHKDSLITMEQLWKDKDPRFFATLYTQGTKWQGRTLNYYKGIIKEDGTIQQEDSYKGILAQGEQKKNTCGFGVMKYLDETKDNGNSSSAGIFGSKQDYIVFRYGEILLNYAEAAFALGKTGEALDAINKIRERAGIAKLTTIDVDKIRHERRVELAFEGHRYWDLRRWRIAEDYLSRNMHGLRFILDYTTKKFRIQKIDKIDGATNTPLFRPENYYLPITHKRTNQNHNLVENPGYN</sequence>
<proteinExistence type="inferred from homology"/>
<feature type="chain" id="PRO_5003954526" evidence="6">
    <location>
        <begin position="33"/>
        <end position="612"/>
    </location>
</feature>
<reference evidence="9 10" key="1">
    <citation type="submission" date="2012-05" db="EMBL/GenBank/DDBJ databases">
        <authorList>
            <person name="Weinstock G."/>
            <person name="Sodergren E."/>
            <person name="Lobos E.A."/>
            <person name="Fulton L."/>
            <person name="Fulton R."/>
            <person name="Courtney L."/>
            <person name="Fronick C."/>
            <person name="O'Laughlin M."/>
            <person name="Godfrey J."/>
            <person name="Wilson R.M."/>
            <person name="Miner T."/>
            <person name="Farmer C."/>
            <person name="Delehaunty K."/>
            <person name="Cordes M."/>
            <person name="Minx P."/>
            <person name="Tomlinson C."/>
            <person name="Chen J."/>
            <person name="Wollam A."/>
            <person name="Pepin K.H."/>
            <person name="Bhonagiri V."/>
            <person name="Zhang X."/>
            <person name="Suruliraj S."/>
            <person name="Warren W."/>
            <person name="Mitreva M."/>
            <person name="Mardis E.R."/>
            <person name="Wilson R.K."/>
        </authorList>
    </citation>
    <scope>NUCLEOTIDE SEQUENCE [LARGE SCALE GENOMIC DNA]</scope>
    <source>
        <strain evidence="9 10">F0055</strain>
    </source>
</reference>
<dbReference type="PATRIC" id="fig|1127699.3.peg.277"/>
<evidence type="ECO:0000256" key="2">
    <source>
        <dbReference type="ARBA" id="ARBA00006275"/>
    </source>
</evidence>
<dbReference type="GO" id="GO:0009279">
    <property type="term" value="C:cell outer membrane"/>
    <property type="evidence" value="ECO:0007669"/>
    <property type="project" value="UniProtKB-SubCell"/>
</dbReference>
<keyword evidence="10" id="KW-1185">Reference proteome</keyword>
<dbReference type="Pfam" id="PF07980">
    <property type="entry name" value="SusD_RagB"/>
    <property type="match status" value="1"/>
</dbReference>
<evidence type="ECO:0000313" key="10">
    <source>
        <dbReference type="Proteomes" id="UP000010433"/>
    </source>
</evidence>
<evidence type="ECO:0000256" key="3">
    <source>
        <dbReference type="ARBA" id="ARBA00022729"/>
    </source>
</evidence>
<evidence type="ECO:0000256" key="4">
    <source>
        <dbReference type="ARBA" id="ARBA00023136"/>
    </source>
</evidence>
<evidence type="ECO:0000259" key="7">
    <source>
        <dbReference type="Pfam" id="PF07980"/>
    </source>
</evidence>
<evidence type="ECO:0000313" key="9">
    <source>
        <dbReference type="EMBL" id="EKY03587.1"/>
    </source>
</evidence>
<evidence type="ECO:0000256" key="5">
    <source>
        <dbReference type="ARBA" id="ARBA00023237"/>
    </source>
</evidence>
<evidence type="ECO:0000256" key="1">
    <source>
        <dbReference type="ARBA" id="ARBA00004442"/>
    </source>
</evidence>
<dbReference type="InterPro" id="IPR011990">
    <property type="entry name" value="TPR-like_helical_dom_sf"/>
</dbReference>
<feature type="signal peptide" evidence="6">
    <location>
        <begin position="1"/>
        <end position="32"/>
    </location>
</feature>
<name>L1NK75_9BACT</name>
<dbReference type="STRING" id="1127699.HMPREF9151_00306"/>
<protein>
    <submittedName>
        <fullName evidence="9">SusD family protein</fullName>
    </submittedName>
</protein>
<feature type="domain" description="SusD-like N-terminal" evidence="8">
    <location>
        <begin position="36"/>
        <end position="244"/>
    </location>
</feature>
<dbReference type="AlphaFoldDB" id="L1NK75"/>
<dbReference type="OrthoDB" id="1109873at2"/>
<keyword evidence="4" id="KW-0472">Membrane</keyword>
<dbReference type="Pfam" id="PF14322">
    <property type="entry name" value="SusD-like_3"/>
    <property type="match status" value="1"/>
</dbReference>
<gene>
    <name evidence="9" type="ORF">HMPREF9151_00306</name>
</gene>
<evidence type="ECO:0000259" key="8">
    <source>
        <dbReference type="Pfam" id="PF14322"/>
    </source>
</evidence>
<dbReference type="InterPro" id="IPR033985">
    <property type="entry name" value="SusD-like_N"/>
</dbReference>
<dbReference type="EMBL" id="AMEP01000030">
    <property type="protein sequence ID" value="EKY03587.1"/>
    <property type="molecule type" value="Genomic_DNA"/>
</dbReference>
<comment type="subcellular location">
    <subcellularLocation>
        <location evidence="1">Cell outer membrane</location>
    </subcellularLocation>
</comment>
<keyword evidence="3 6" id="KW-0732">Signal</keyword>
<keyword evidence="5" id="KW-0998">Cell outer membrane</keyword>
<dbReference type="SUPFAM" id="SSF48452">
    <property type="entry name" value="TPR-like"/>
    <property type="match status" value="1"/>
</dbReference>
<organism evidence="9 10">
    <name type="scientific">Hoylesella saccharolytica F0055</name>
    <dbReference type="NCBI Taxonomy" id="1127699"/>
    <lineage>
        <taxon>Bacteria</taxon>
        <taxon>Pseudomonadati</taxon>
        <taxon>Bacteroidota</taxon>
        <taxon>Bacteroidia</taxon>
        <taxon>Bacteroidales</taxon>
        <taxon>Prevotellaceae</taxon>
        <taxon>Hoylesella</taxon>
    </lineage>
</organism>
<dbReference type="HOGENOM" id="CLU_015553_0_0_10"/>
<comment type="similarity">
    <text evidence="2">Belongs to the SusD family.</text>
</comment>
<accession>L1NK75</accession>
<feature type="domain" description="RagB/SusD" evidence="7">
    <location>
        <begin position="312"/>
        <end position="611"/>
    </location>
</feature>
<dbReference type="Gene3D" id="1.25.40.390">
    <property type="match status" value="1"/>
</dbReference>